<proteinExistence type="predicted"/>
<organism evidence="1">
    <name type="scientific">Kitasatospora camelliae</name>
    <dbReference type="NCBI Taxonomy" id="3156397"/>
    <lineage>
        <taxon>Bacteria</taxon>
        <taxon>Bacillati</taxon>
        <taxon>Actinomycetota</taxon>
        <taxon>Actinomycetes</taxon>
        <taxon>Kitasatosporales</taxon>
        <taxon>Streptomycetaceae</taxon>
        <taxon>Kitasatospora</taxon>
    </lineage>
</organism>
<dbReference type="EMBL" id="CP159872">
    <property type="protein sequence ID" value="XCM80374.1"/>
    <property type="molecule type" value="Genomic_DNA"/>
</dbReference>
<gene>
    <name evidence="1" type="ORF">ABWK59_16290</name>
</gene>
<reference evidence="1" key="1">
    <citation type="submission" date="2024-06" db="EMBL/GenBank/DDBJ databases">
        <title>The genome sequences of Kitasatospora sp. strain HUAS MG31.</title>
        <authorList>
            <person name="Mo P."/>
        </authorList>
    </citation>
    <scope>NUCLEOTIDE SEQUENCE</scope>
    <source>
        <strain evidence="1">HUAS MG31</strain>
    </source>
</reference>
<accession>A0AAU8JX83</accession>
<dbReference type="AlphaFoldDB" id="A0AAU8JX83"/>
<dbReference type="KEGG" id="kcm:ABWK59_16290"/>
<dbReference type="RefSeq" id="WP_354641313.1">
    <property type="nucleotide sequence ID" value="NZ_CP159872.1"/>
</dbReference>
<sequence length="80" mass="8627">MRLIVAGQEAATASEFAELALGIDVELFAGATDETATDTVVRLAVAREVLRDLAPEPARYAKALMRTAERRRALVWKAAA</sequence>
<protein>
    <submittedName>
        <fullName evidence="1">Uncharacterized protein</fullName>
    </submittedName>
</protein>
<evidence type="ECO:0000313" key="1">
    <source>
        <dbReference type="EMBL" id="XCM80374.1"/>
    </source>
</evidence>
<name>A0AAU8JX83_9ACTN</name>